<dbReference type="InterPro" id="IPR012340">
    <property type="entry name" value="NA-bd_OB-fold"/>
</dbReference>
<dbReference type="Pfam" id="PF00493">
    <property type="entry name" value="MCM"/>
    <property type="match status" value="1"/>
</dbReference>
<evidence type="ECO:0000256" key="10">
    <source>
        <dbReference type="ARBA" id="ARBA00041084"/>
    </source>
</evidence>
<protein>
    <recommendedName>
        <fullName evidence="10">DNA helicase MCM8</fullName>
        <ecNumber evidence="3">3.6.4.12</ecNumber>
    </recommendedName>
    <alternativeName>
        <fullName evidence="11">Minichromosome maintenance 8</fullName>
    </alternativeName>
</protein>
<name>A0ABP1Q7J7_9HEXA</name>
<feature type="compositionally biased region" description="Low complexity" evidence="13">
    <location>
        <begin position="16"/>
        <end position="28"/>
    </location>
</feature>
<evidence type="ECO:0000256" key="13">
    <source>
        <dbReference type="SAM" id="MobiDB-lite"/>
    </source>
</evidence>
<keyword evidence="9" id="KW-0539">Nucleus</keyword>
<dbReference type="PROSITE" id="PS00847">
    <property type="entry name" value="MCM_1"/>
    <property type="match status" value="1"/>
</dbReference>
<keyword evidence="7 12" id="KW-0067">ATP-binding</keyword>
<dbReference type="Proteomes" id="UP001642540">
    <property type="component" value="Unassembled WGS sequence"/>
</dbReference>
<sequence>MEGDGGGRGNERRRGYPYPRRWMSNKQGNKGRGRGVRGKNANGNFGEERELSRNERENGGNSRRIGVGDSSCDHPSLNEGRDNGALPPPTKKKRLNGLQLIKTNVVKQWMENLPGYDMYYYDKLPQLPESDTKISAVNDFLVRNGLVSDMSAWEDSEDQSYFAICVEDVIKDEKFCDLWPEFSEDLLNNPEDTVTLWSAAAHKAVFNAVENHEQSSEESFSNRGETPTVQKIMVGFTQSDPVTSLLAIKSGFLGKFVTIRGAVIRTGNIHPYCLRLAFRCQACDDEFVVEQPEGKYTPPTICKAEECKNTRAYLFEPLESSSRTVMIDAKRIRVQDIQHCDMERGSVPRTIDCELFGALANQCSTGDAVTLSGIIKMSRETNYGGEQSLHHMYIETSGIKQHKESERTMGGHLFSFTNKDYYAIKAIHSSPNLFRLLIASLCPSIFGHEIVKAGLLLCLFGGTPQADGYVSKRSDLNMLMIGDPGIGKSQMLKVVAEVAPRAVYVCGTGSTVAGLTVTLVRDGEDYSLEAGALVMADRGVCCIDEFDKMTAQHHALLEALEQQSVSIAKSGVFRTLPARASVIAAANSVGGHYDNCKSVNENIKINPALLSRFDLIFILLDKPNKEFDLQIIEHMMEIRKTTRISPSQNGRPESNDSEFPLRFIDKVTIQRHEVLDLIPHVLLRKYIAYAKQYVKPRITSDAAALLKKYYINLRLTHRGLDSTPVTARQLESLVRLTEARAKLELREVATVEDAKDILEIFDFSLSGVFDSQIPAVSALEQSVLMNSSSSSKSGTRSGSRASQAKKLVVSLQQLAIRQAKNIFSFDEIKSTAVILGVGTDITSLIATLNNEGYLLKKGARTYQLQTVDF</sequence>
<dbReference type="CDD" id="cd22247">
    <property type="entry name" value="MCM8_WHD"/>
    <property type="match status" value="1"/>
</dbReference>
<dbReference type="InterPro" id="IPR058767">
    <property type="entry name" value="MCM8_N"/>
</dbReference>
<dbReference type="Gene3D" id="2.40.50.140">
    <property type="entry name" value="Nucleic acid-binding proteins"/>
    <property type="match status" value="1"/>
</dbReference>
<dbReference type="InterPro" id="IPR001208">
    <property type="entry name" value="MCM_dom"/>
</dbReference>
<evidence type="ECO:0000256" key="3">
    <source>
        <dbReference type="ARBA" id="ARBA00012551"/>
    </source>
</evidence>
<evidence type="ECO:0000256" key="11">
    <source>
        <dbReference type="ARBA" id="ARBA00042306"/>
    </source>
</evidence>
<keyword evidence="4" id="KW-0235">DNA replication</keyword>
<comment type="caution">
    <text evidence="15">The sequence shown here is derived from an EMBL/GenBank/DDBJ whole genome shotgun (WGS) entry which is preliminary data.</text>
</comment>
<dbReference type="PROSITE" id="PS50051">
    <property type="entry name" value="MCM_2"/>
    <property type="match status" value="1"/>
</dbReference>
<keyword evidence="6" id="KW-0378">Hydrolase</keyword>
<keyword evidence="5 12" id="KW-0547">Nucleotide-binding</keyword>
<dbReference type="SMART" id="SM00382">
    <property type="entry name" value="AAA"/>
    <property type="match status" value="1"/>
</dbReference>
<evidence type="ECO:0000256" key="2">
    <source>
        <dbReference type="ARBA" id="ARBA00008010"/>
    </source>
</evidence>
<evidence type="ECO:0000256" key="7">
    <source>
        <dbReference type="ARBA" id="ARBA00022840"/>
    </source>
</evidence>
<dbReference type="Pfam" id="PF26065">
    <property type="entry name" value="MCM8_N"/>
    <property type="match status" value="1"/>
</dbReference>
<evidence type="ECO:0000259" key="14">
    <source>
        <dbReference type="PROSITE" id="PS50051"/>
    </source>
</evidence>
<dbReference type="Pfam" id="PF17855">
    <property type="entry name" value="MCM_lid"/>
    <property type="match status" value="1"/>
</dbReference>
<dbReference type="InterPro" id="IPR027417">
    <property type="entry name" value="P-loop_NTPase"/>
</dbReference>
<dbReference type="PANTHER" id="PTHR11630:SF47">
    <property type="entry name" value="DNA HELICASE MCM8"/>
    <property type="match status" value="1"/>
</dbReference>
<keyword evidence="6" id="KW-0347">Helicase</keyword>
<dbReference type="SUPFAM" id="SSF50249">
    <property type="entry name" value="Nucleic acid-binding proteins"/>
    <property type="match status" value="1"/>
</dbReference>
<evidence type="ECO:0000313" key="16">
    <source>
        <dbReference type="Proteomes" id="UP001642540"/>
    </source>
</evidence>
<dbReference type="InterPro" id="IPR031327">
    <property type="entry name" value="MCM"/>
</dbReference>
<dbReference type="InterPro" id="IPR056875">
    <property type="entry name" value="MCM8/REC_WHD"/>
</dbReference>
<feature type="compositionally biased region" description="Basic and acidic residues" evidence="13">
    <location>
        <begin position="46"/>
        <end position="58"/>
    </location>
</feature>
<dbReference type="InterPro" id="IPR003593">
    <property type="entry name" value="AAA+_ATPase"/>
</dbReference>
<dbReference type="Gene3D" id="2.20.28.10">
    <property type="match status" value="1"/>
</dbReference>
<comment type="similarity">
    <text evidence="2 12">Belongs to the MCM family.</text>
</comment>
<proteinExistence type="inferred from homology"/>
<dbReference type="SMART" id="SM00350">
    <property type="entry name" value="MCM"/>
    <property type="match status" value="1"/>
</dbReference>
<feature type="domain" description="MCM C-terminal AAA(+) ATPase" evidence="14">
    <location>
        <begin position="433"/>
        <end position="635"/>
    </location>
</feature>
<dbReference type="InterPro" id="IPR033762">
    <property type="entry name" value="MCM_OB"/>
</dbReference>
<reference evidence="15 16" key="1">
    <citation type="submission" date="2024-08" db="EMBL/GenBank/DDBJ databases">
        <authorList>
            <person name="Cucini C."/>
            <person name="Frati F."/>
        </authorList>
    </citation>
    <scope>NUCLEOTIDE SEQUENCE [LARGE SCALE GENOMIC DNA]</scope>
</reference>
<dbReference type="InterPro" id="IPR018525">
    <property type="entry name" value="MCM_CS"/>
</dbReference>
<gene>
    <name evidence="15" type="ORF">ODALV1_LOCUS8028</name>
</gene>
<dbReference type="EMBL" id="CAXLJM020000024">
    <property type="protein sequence ID" value="CAL8091791.1"/>
    <property type="molecule type" value="Genomic_DNA"/>
</dbReference>
<dbReference type="PANTHER" id="PTHR11630">
    <property type="entry name" value="DNA REPLICATION LICENSING FACTOR MCM FAMILY MEMBER"/>
    <property type="match status" value="1"/>
</dbReference>
<keyword evidence="16" id="KW-1185">Reference proteome</keyword>
<dbReference type="PRINTS" id="PR01657">
    <property type="entry name" value="MCMFAMILY"/>
</dbReference>
<evidence type="ECO:0000256" key="5">
    <source>
        <dbReference type="ARBA" id="ARBA00022741"/>
    </source>
</evidence>
<dbReference type="Gene3D" id="3.40.50.300">
    <property type="entry name" value="P-loop containing nucleotide triphosphate hydrolases"/>
    <property type="match status" value="1"/>
</dbReference>
<evidence type="ECO:0000256" key="6">
    <source>
        <dbReference type="ARBA" id="ARBA00022806"/>
    </source>
</evidence>
<dbReference type="Pfam" id="PF25051">
    <property type="entry name" value="WHD_MCM8"/>
    <property type="match status" value="1"/>
</dbReference>
<evidence type="ECO:0000256" key="9">
    <source>
        <dbReference type="ARBA" id="ARBA00023242"/>
    </source>
</evidence>
<evidence type="ECO:0000256" key="12">
    <source>
        <dbReference type="RuleBase" id="RU004070"/>
    </source>
</evidence>
<organism evidence="15 16">
    <name type="scientific">Orchesella dallaii</name>
    <dbReference type="NCBI Taxonomy" id="48710"/>
    <lineage>
        <taxon>Eukaryota</taxon>
        <taxon>Metazoa</taxon>
        <taxon>Ecdysozoa</taxon>
        <taxon>Arthropoda</taxon>
        <taxon>Hexapoda</taxon>
        <taxon>Collembola</taxon>
        <taxon>Entomobryomorpha</taxon>
        <taxon>Entomobryoidea</taxon>
        <taxon>Orchesellidae</taxon>
        <taxon>Orchesellinae</taxon>
        <taxon>Orchesella</taxon>
    </lineage>
</organism>
<dbReference type="SUPFAM" id="SSF52540">
    <property type="entry name" value="P-loop containing nucleoside triphosphate hydrolases"/>
    <property type="match status" value="1"/>
</dbReference>
<evidence type="ECO:0000256" key="1">
    <source>
        <dbReference type="ARBA" id="ARBA00004123"/>
    </source>
</evidence>
<accession>A0ABP1Q7J7</accession>
<dbReference type="Pfam" id="PF17207">
    <property type="entry name" value="MCM_OB"/>
    <property type="match status" value="1"/>
</dbReference>
<keyword evidence="8 12" id="KW-0238">DNA-binding</keyword>
<dbReference type="InterPro" id="IPR041562">
    <property type="entry name" value="MCM_lid"/>
</dbReference>
<comment type="subcellular location">
    <subcellularLocation>
        <location evidence="1">Nucleus</location>
    </subcellularLocation>
</comment>
<evidence type="ECO:0000313" key="15">
    <source>
        <dbReference type="EMBL" id="CAL8091791.1"/>
    </source>
</evidence>
<feature type="region of interest" description="Disordered" evidence="13">
    <location>
        <begin position="1"/>
        <end position="95"/>
    </location>
</feature>
<evidence type="ECO:0000256" key="4">
    <source>
        <dbReference type="ARBA" id="ARBA00022705"/>
    </source>
</evidence>
<dbReference type="EC" id="3.6.4.12" evidence="3"/>
<evidence type="ECO:0000256" key="8">
    <source>
        <dbReference type="ARBA" id="ARBA00023125"/>
    </source>
</evidence>